<keyword evidence="5 6" id="KW-0472">Membrane</keyword>
<reference evidence="7 8" key="1">
    <citation type="journal article" date="2024" name="Int. J. Syst. Evol. Microbiol.">
        <title>Paenibacillus hexagrammi sp. nov., a novel bacterium isolated from the gut content of Hexagrammos agrammus.</title>
        <authorList>
            <person name="Jung H.K."/>
            <person name="Kim D.G."/>
            <person name="Zin H."/>
            <person name="Park J."/>
            <person name="Jung H."/>
            <person name="Kim Y.O."/>
            <person name="Kong H.J."/>
            <person name="Kim J.W."/>
            <person name="Kim Y.S."/>
        </authorList>
    </citation>
    <scope>NUCLEOTIDE SEQUENCE [LARGE SCALE GENOMIC DNA]</scope>
    <source>
        <strain evidence="7 8">YPD9-1</strain>
    </source>
</reference>
<evidence type="ECO:0000256" key="6">
    <source>
        <dbReference type="SAM" id="Phobius"/>
    </source>
</evidence>
<feature type="transmembrane region" description="Helical" evidence="6">
    <location>
        <begin position="28"/>
        <end position="48"/>
    </location>
</feature>
<dbReference type="Proteomes" id="UP001649230">
    <property type="component" value="Chromosome"/>
</dbReference>
<dbReference type="EMBL" id="CP090978">
    <property type="protein sequence ID" value="UJF35990.1"/>
    <property type="molecule type" value="Genomic_DNA"/>
</dbReference>
<accession>A0ABY3SR03</accession>
<evidence type="ECO:0000256" key="1">
    <source>
        <dbReference type="ARBA" id="ARBA00004651"/>
    </source>
</evidence>
<dbReference type="PANTHER" id="PTHR33931">
    <property type="entry name" value="HOLIN-LIKE PROTEIN CIDA-RELATED"/>
    <property type="match status" value="1"/>
</dbReference>
<evidence type="ECO:0000256" key="2">
    <source>
        <dbReference type="ARBA" id="ARBA00022475"/>
    </source>
</evidence>
<evidence type="ECO:0000313" key="7">
    <source>
        <dbReference type="EMBL" id="UJF35990.1"/>
    </source>
</evidence>
<feature type="transmembrane region" description="Helical" evidence="6">
    <location>
        <begin position="60"/>
        <end position="79"/>
    </location>
</feature>
<evidence type="ECO:0000256" key="3">
    <source>
        <dbReference type="ARBA" id="ARBA00022692"/>
    </source>
</evidence>
<dbReference type="Pfam" id="PF03788">
    <property type="entry name" value="LrgA"/>
    <property type="match status" value="1"/>
</dbReference>
<dbReference type="InterPro" id="IPR005538">
    <property type="entry name" value="LrgA/CidA"/>
</dbReference>
<evidence type="ECO:0000313" key="8">
    <source>
        <dbReference type="Proteomes" id="UP001649230"/>
    </source>
</evidence>
<keyword evidence="4 6" id="KW-1133">Transmembrane helix</keyword>
<evidence type="ECO:0000256" key="5">
    <source>
        <dbReference type="ARBA" id="ARBA00023136"/>
    </source>
</evidence>
<name>A0ABY3SR03_9BACL</name>
<keyword evidence="2" id="KW-1003">Cell membrane</keyword>
<evidence type="ECO:0000256" key="4">
    <source>
        <dbReference type="ARBA" id="ARBA00022989"/>
    </source>
</evidence>
<keyword evidence="8" id="KW-1185">Reference proteome</keyword>
<dbReference type="PANTHER" id="PTHR33931:SF2">
    <property type="entry name" value="HOLIN-LIKE PROTEIN CIDA"/>
    <property type="match status" value="1"/>
</dbReference>
<organism evidence="7 8">
    <name type="scientific">Paenibacillus hexagrammi</name>
    <dbReference type="NCBI Taxonomy" id="2908839"/>
    <lineage>
        <taxon>Bacteria</taxon>
        <taxon>Bacillati</taxon>
        <taxon>Bacillota</taxon>
        <taxon>Bacilli</taxon>
        <taxon>Bacillales</taxon>
        <taxon>Paenibacillaceae</taxon>
        <taxon>Paenibacillus</taxon>
    </lineage>
</organism>
<feature type="transmembrane region" description="Helical" evidence="6">
    <location>
        <begin position="85"/>
        <end position="104"/>
    </location>
</feature>
<comment type="subcellular location">
    <subcellularLocation>
        <location evidence="1">Cell membrane</location>
        <topology evidence="1">Multi-pass membrane protein</topology>
    </subcellularLocation>
</comment>
<dbReference type="RefSeq" id="WP_235122546.1">
    <property type="nucleotide sequence ID" value="NZ_CP090978.1"/>
</dbReference>
<protein>
    <submittedName>
        <fullName evidence="7">CidA/LrgA family protein</fullName>
    </submittedName>
</protein>
<sequence>MIGFAILLLFNFIGYALQMSLHIPLPGNVIGLILFVAALFAKIVKLEWVEQAASLMTRHMMLFFTPFVVGVVVFFPLIGANVLSILGGIVGGTTAVIIVTGWVSSQFQAEEGDMSRGA</sequence>
<gene>
    <name evidence="7" type="ORF">L0M14_13430</name>
</gene>
<proteinExistence type="predicted"/>
<keyword evidence="3 6" id="KW-0812">Transmembrane</keyword>